<keyword evidence="3" id="KW-0472">Membrane</keyword>
<evidence type="ECO:0000313" key="7">
    <source>
        <dbReference type="EMBL" id="VDL96369.1"/>
    </source>
</evidence>
<dbReference type="AlphaFoldDB" id="A0A183T0I6"/>
<organism evidence="9">
    <name type="scientific">Schistocephalus solidus</name>
    <name type="common">Tapeworm</name>
    <dbReference type="NCBI Taxonomy" id="70667"/>
    <lineage>
        <taxon>Eukaryota</taxon>
        <taxon>Metazoa</taxon>
        <taxon>Spiralia</taxon>
        <taxon>Lophotrochozoa</taxon>
        <taxon>Platyhelminthes</taxon>
        <taxon>Cestoda</taxon>
        <taxon>Eucestoda</taxon>
        <taxon>Diphyllobothriidea</taxon>
        <taxon>Diphyllobothriidae</taxon>
        <taxon>Schistocephalus</taxon>
    </lineage>
</organism>
<evidence type="ECO:0000256" key="1">
    <source>
        <dbReference type="ARBA" id="ARBA00004167"/>
    </source>
</evidence>
<dbReference type="Proteomes" id="UP000275846">
    <property type="component" value="Unassembled WGS sequence"/>
</dbReference>
<dbReference type="EMBL" id="UYSU01035582">
    <property type="protein sequence ID" value="VDL96369.1"/>
    <property type="molecule type" value="Genomic_DNA"/>
</dbReference>
<dbReference type="InterPro" id="IPR015919">
    <property type="entry name" value="Cadherin-like_sf"/>
</dbReference>
<dbReference type="InterPro" id="IPR050174">
    <property type="entry name" value="Protocadherin/Cadherin-CA"/>
</dbReference>
<evidence type="ECO:0000259" key="6">
    <source>
        <dbReference type="PROSITE" id="PS50268"/>
    </source>
</evidence>
<keyword evidence="5" id="KW-0106">Calcium</keyword>
<dbReference type="GO" id="GO:0007156">
    <property type="term" value="P:homophilic cell adhesion via plasma membrane adhesion molecules"/>
    <property type="evidence" value="ECO:0007669"/>
    <property type="project" value="InterPro"/>
</dbReference>
<proteinExistence type="predicted"/>
<dbReference type="PANTHER" id="PTHR24028:SF146">
    <property type="entry name" value="CADHERIN 96CB, ISOFORM D-RELATED"/>
    <property type="match status" value="1"/>
</dbReference>
<keyword evidence="3" id="KW-1133">Transmembrane helix</keyword>
<name>A0A183T0I6_SCHSO</name>
<evidence type="ECO:0000256" key="5">
    <source>
        <dbReference type="PROSITE-ProRule" id="PRU00043"/>
    </source>
</evidence>
<dbReference type="GO" id="GO:0005886">
    <property type="term" value="C:plasma membrane"/>
    <property type="evidence" value="ECO:0007669"/>
    <property type="project" value="TreeGrafter"/>
</dbReference>
<feature type="domain" description="Cadherin" evidence="6">
    <location>
        <begin position="6"/>
        <end position="127"/>
    </location>
</feature>
<accession>A0A183T0I6</accession>
<evidence type="ECO:0000256" key="2">
    <source>
        <dbReference type="ARBA" id="ARBA00022692"/>
    </source>
</evidence>
<evidence type="ECO:0000256" key="3">
    <source>
        <dbReference type="ARBA" id="ARBA00022989"/>
    </source>
</evidence>
<dbReference type="WBParaSite" id="SSLN_0001035701-mRNA-1">
    <property type="protein sequence ID" value="SSLN_0001035701-mRNA-1"/>
    <property type="gene ID" value="SSLN_0001035701"/>
</dbReference>
<protein>
    <submittedName>
        <fullName evidence="9">CA domain-containing protein</fullName>
    </submittedName>
</protein>
<keyword evidence="4" id="KW-0325">Glycoprotein</keyword>
<dbReference type="PROSITE" id="PS50268">
    <property type="entry name" value="CADHERIN_2"/>
    <property type="match status" value="1"/>
</dbReference>
<dbReference type="InterPro" id="IPR002126">
    <property type="entry name" value="Cadherin-like_dom"/>
</dbReference>
<dbReference type="SUPFAM" id="SSF49313">
    <property type="entry name" value="Cadherin-like"/>
    <property type="match status" value="2"/>
</dbReference>
<comment type="subcellular location">
    <subcellularLocation>
        <location evidence="1">Membrane</location>
        <topology evidence="1">Single-pass membrane protein</topology>
    </subcellularLocation>
</comment>
<dbReference type="PANTHER" id="PTHR24028">
    <property type="entry name" value="CADHERIN-87A"/>
    <property type="match status" value="1"/>
</dbReference>
<dbReference type="Gene3D" id="2.60.40.60">
    <property type="entry name" value="Cadherins"/>
    <property type="match status" value="2"/>
</dbReference>
<dbReference type="Pfam" id="PF00028">
    <property type="entry name" value="Cadherin"/>
    <property type="match status" value="1"/>
</dbReference>
<evidence type="ECO:0000313" key="9">
    <source>
        <dbReference type="WBParaSite" id="SSLN_0001035701-mRNA-1"/>
    </source>
</evidence>
<evidence type="ECO:0000256" key="4">
    <source>
        <dbReference type="ARBA" id="ARBA00023180"/>
    </source>
</evidence>
<dbReference type="GO" id="GO:0005509">
    <property type="term" value="F:calcium ion binding"/>
    <property type="evidence" value="ECO:0007669"/>
    <property type="project" value="UniProtKB-UniRule"/>
</dbReference>
<dbReference type="CDD" id="cd11304">
    <property type="entry name" value="Cadherin_repeat"/>
    <property type="match status" value="2"/>
</dbReference>
<reference evidence="9" key="1">
    <citation type="submission" date="2016-06" db="UniProtKB">
        <authorList>
            <consortium name="WormBaseParasite"/>
        </authorList>
    </citation>
    <scope>IDENTIFICATION</scope>
</reference>
<keyword evidence="8" id="KW-1185">Reference proteome</keyword>
<sequence>MTTLSFEISEGTDVGERFSIPPALDLDSSLAGLTNYAIWPPLEEFKVDDGASDLEDRPPGIGKGLSSGELSLVLTKKLDRELKDFYSFTLVATDLGMKPLNGSIRVHATDADIGQNAVIEYKLSPLNEPNTVRMVKLDPHSGWLRIEWKLDFEKQKSVS</sequence>
<gene>
    <name evidence="7" type="ORF">SSLN_LOCUS9984</name>
</gene>
<keyword evidence="2" id="KW-0812">Transmembrane</keyword>
<evidence type="ECO:0000313" key="8">
    <source>
        <dbReference type="Proteomes" id="UP000275846"/>
    </source>
</evidence>
<reference evidence="7 8" key="2">
    <citation type="submission" date="2018-11" db="EMBL/GenBank/DDBJ databases">
        <authorList>
            <consortium name="Pathogen Informatics"/>
        </authorList>
    </citation>
    <scope>NUCLEOTIDE SEQUENCE [LARGE SCALE GENOMIC DNA]</scope>
    <source>
        <strain evidence="7 8">NST_G2</strain>
    </source>
</reference>
<dbReference type="OrthoDB" id="6251626at2759"/>
<dbReference type="STRING" id="70667.A0A183T0I6"/>